<comment type="caution">
    <text evidence="2">The sequence shown here is derived from an EMBL/GenBank/DDBJ whole genome shotgun (WGS) entry which is preliminary data.</text>
</comment>
<protein>
    <submittedName>
        <fullName evidence="2">Uncharacterized protein</fullName>
    </submittedName>
</protein>
<evidence type="ECO:0000313" key="3">
    <source>
        <dbReference type="Proteomes" id="UP001437256"/>
    </source>
</evidence>
<name>A0ABR2ZL37_9AGAR</name>
<feature type="region of interest" description="Disordered" evidence="1">
    <location>
        <begin position="121"/>
        <end position="181"/>
    </location>
</feature>
<keyword evidence="3" id="KW-1185">Reference proteome</keyword>
<evidence type="ECO:0000313" key="2">
    <source>
        <dbReference type="EMBL" id="KAL0062068.1"/>
    </source>
</evidence>
<organism evidence="2 3">
    <name type="scientific">Marasmius tenuissimus</name>
    <dbReference type="NCBI Taxonomy" id="585030"/>
    <lineage>
        <taxon>Eukaryota</taxon>
        <taxon>Fungi</taxon>
        <taxon>Dikarya</taxon>
        <taxon>Basidiomycota</taxon>
        <taxon>Agaricomycotina</taxon>
        <taxon>Agaricomycetes</taxon>
        <taxon>Agaricomycetidae</taxon>
        <taxon>Agaricales</taxon>
        <taxon>Marasmiineae</taxon>
        <taxon>Marasmiaceae</taxon>
        <taxon>Marasmius</taxon>
    </lineage>
</organism>
<feature type="compositionally biased region" description="Polar residues" evidence="1">
    <location>
        <begin position="154"/>
        <end position="164"/>
    </location>
</feature>
<dbReference type="EMBL" id="JBBXMP010000115">
    <property type="protein sequence ID" value="KAL0062068.1"/>
    <property type="molecule type" value="Genomic_DNA"/>
</dbReference>
<sequence length="239" mass="27210">MEVTFDNRSNVLSAKLHTTLDDAVIYTLETTYGFRGRRITILKDSNPAFTGSSSGSSTVGAINWREKTIEVNGMRKKVGDLKKRKGRGGIFRNARYWQWGAERKEYEVKFKEEQWKATIVEPGEDKKKDKEKDKDKEKEKKENTSTRSQHESVPESTNDGSTTLDNERTSDGHSQQLEDGVVGRFQVPFRPHLFTKSKPPKLKLTRAALAQDEVFLVLVFIYSEAKRQDQTNSSVTSEG</sequence>
<gene>
    <name evidence="2" type="ORF">AAF712_011068</name>
</gene>
<dbReference type="Proteomes" id="UP001437256">
    <property type="component" value="Unassembled WGS sequence"/>
</dbReference>
<evidence type="ECO:0000256" key="1">
    <source>
        <dbReference type="SAM" id="MobiDB-lite"/>
    </source>
</evidence>
<proteinExistence type="predicted"/>
<feature type="compositionally biased region" description="Basic and acidic residues" evidence="1">
    <location>
        <begin position="123"/>
        <end position="153"/>
    </location>
</feature>
<reference evidence="2 3" key="1">
    <citation type="submission" date="2024-05" db="EMBL/GenBank/DDBJ databases">
        <title>A draft genome resource for the thread blight pathogen Marasmius tenuissimus strain MS-2.</title>
        <authorList>
            <person name="Yulfo-Soto G.E."/>
            <person name="Baruah I.K."/>
            <person name="Amoako-Attah I."/>
            <person name="Bukari Y."/>
            <person name="Meinhardt L.W."/>
            <person name="Bailey B.A."/>
            <person name="Cohen S.P."/>
        </authorList>
    </citation>
    <scope>NUCLEOTIDE SEQUENCE [LARGE SCALE GENOMIC DNA]</scope>
    <source>
        <strain evidence="2 3">MS-2</strain>
    </source>
</reference>
<accession>A0ABR2ZL37</accession>